<evidence type="ECO:0000313" key="2">
    <source>
        <dbReference type="Proteomes" id="UP000694892"/>
    </source>
</evidence>
<dbReference type="EMBL" id="CM004474">
    <property type="protein sequence ID" value="OCT80787.1"/>
    <property type="molecule type" value="Genomic_DNA"/>
</dbReference>
<dbReference type="AlphaFoldDB" id="A0A974CY00"/>
<accession>A0A974CY00</accession>
<proteinExistence type="predicted"/>
<name>A0A974CY00_XENLA</name>
<reference evidence="2" key="1">
    <citation type="journal article" date="2016" name="Nature">
        <title>Genome evolution in the allotetraploid frog Xenopus laevis.</title>
        <authorList>
            <person name="Session A.M."/>
            <person name="Uno Y."/>
            <person name="Kwon T."/>
            <person name="Chapman J.A."/>
            <person name="Toyoda A."/>
            <person name="Takahashi S."/>
            <person name="Fukui A."/>
            <person name="Hikosaka A."/>
            <person name="Suzuki A."/>
            <person name="Kondo M."/>
            <person name="van Heeringen S.J."/>
            <person name="Quigley I."/>
            <person name="Heinz S."/>
            <person name="Ogino H."/>
            <person name="Ochi H."/>
            <person name="Hellsten U."/>
            <person name="Lyons J.B."/>
            <person name="Simakov O."/>
            <person name="Putnam N."/>
            <person name="Stites J."/>
            <person name="Kuroki Y."/>
            <person name="Tanaka T."/>
            <person name="Michiue T."/>
            <person name="Watanabe M."/>
            <person name="Bogdanovic O."/>
            <person name="Lister R."/>
            <person name="Georgiou G."/>
            <person name="Paranjpe S.S."/>
            <person name="van Kruijsbergen I."/>
            <person name="Shu S."/>
            <person name="Carlson J."/>
            <person name="Kinoshita T."/>
            <person name="Ohta Y."/>
            <person name="Mawaribuchi S."/>
            <person name="Jenkins J."/>
            <person name="Grimwood J."/>
            <person name="Schmutz J."/>
            <person name="Mitros T."/>
            <person name="Mozaffari S.V."/>
            <person name="Suzuki Y."/>
            <person name="Haramoto Y."/>
            <person name="Yamamoto T.S."/>
            <person name="Takagi C."/>
            <person name="Heald R."/>
            <person name="Miller K."/>
            <person name="Haudenschild C."/>
            <person name="Kitzman J."/>
            <person name="Nakayama T."/>
            <person name="Izutsu Y."/>
            <person name="Robert J."/>
            <person name="Fortriede J."/>
            <person name="Burns K."/>
            <person name="Lotay V."/>
            <person name="Karimi K."/>
            <person name="Yasuoka Y."/>
            <person name="Dichmann D.S."/>
            <person name="Flajnik M.F."/>
            <person name="Houston D.W."/>
            <person name="Shendure J."/>
            <person name="DuPasquier L."/>
            <person name="Vize P.D."/>
            <person name="Zorn A.M."/>
            <person name="Ito M."/>
            <person name="Marcotte E.M."/>
            <person name="Wallingford J.B."/>
            <person name="Ito Y."/>
            <person name="Asashima M."/>
            <person name="Ueno N."/>
            <person name="Matsuda Y."/>
            <person name="Veenstra G.J."/>
            <person name="Fujiyama A."/>
            <person name="Harland R.M."/>
            <person name="Taira M."/>
            <person name="Rokhsar D.S."/>
        </authorList>
    </citation>
    <scope>NUCLEOTIDE SEQUENCE [LARGE SCALE GENOMIC DNA]</scope>
    <source>
        <strain evidence="2">J</strain>
    </source>
</reference>
<sequence length="130" mass="15420">MEKIPPDIPEAMQMVLSHEAEESPLWIFNDSQTIRNIKTRIKEHKNYICKFKQNTQTDTVVARHFNLVKQLKWVVLEILQPLNRRGNFKQMLHREANWILKLNALAPKGLNKAWSVKCFLCVVLIYEFFL</sequence>
<gene>
    <name evidence="1" type="ORF">XELAEV_18027600mg</name>
</gene>
<organism evidence="1 2">
    <name type="scientific">Xenopus laevis</name>
    <name type="common">African clawed frog</name>
    <dbReference type="NCBI Taxonomy" id="8355"/>
    <lineage>
        <taxon>Eukaryota</taxon>
        <taxon>Metazoa</taxon>
        <taxon>Chordata</taxon>
        <taxon>Craniata</taxon>
        <taxon>Vertebrata</taxon>
        <taxon>Euteleostomi</taxon>
        <taxon>Amphibia</taxon>
        <taxon>Batrachia</taxon>
        <taxon>Anura</taxon>
        <taxon>Pipoidea</taxon>
        <taxon>Pipidae</taxon>
        <taxon>Xenopodinae</taxon>
        <taxon>Xenopus</taxon>
        <taxon>Xenopus</taxon>
    </lineage>
</organism>
<evidence type="ECO:0000313" key="1">
    <source>
        <dbReference type="EMBL" id="OCT80787.1"/>
    </source>
</evidence>
<dbReference type="Proteomes" id="UP000694892">
    <property type="component" value="Chromosome 5L"/>
</dbReference>
<protein>
    <submittedName>
        <fullName evidence="1">Uncharacterized protein</fullName>
    </submittedName>
</protein>